<organism evidence="5 6">
    <name type="scientific">Streptomyces pseudovenezuelae</name>
    <dbReference type="NCBI Taxonomy" id="67350"/>
    <lineage>
        <taxon>Bacteria</taxon>
        <taxon>Bacillati</taxon>
        <taxon>Actinomycetota</taxon>
        <taxon>Actinomycetes</taxon>
        <taxon>Kitasatosporales</taxon>
        <taxon>Streptomycetaceae</taxon>
        <taxon>Streptomyces</taxon>
        <taxon>Streptomyces aurantiacus group</taxon>
    </lineage>
</organism>
<dbReference type="InterPro" id="IPR006162">
    <property type="entry name" value="Ppantetheine_attach_site"/>
</dbReference>
<dbReference type="Pfam" id="PF00668">
    <property type="entry name" value="Condensation"/>
    <property type="match status" value="1"/>
</dbReference>
<dbReference type="PANTHER" id="PTHR45398">
    <property type="match status" value="1"/>
</dbReference>
<dbReference type="GO" id="GO:0031177">
    <property type="term" value="F:phosphopantetheine binding"/>
    <property type="evidence" value="ECO:0007669"/>
    <property type="project" value="InterPro"/>
</dbReference>
<evidence type="ECO:0000313" key="6">
    <source>
        <dbReference type="Proteomes" id="UP000053039"/>
    </source>
</evidence>
<dbReference type="NCBIfam" id="TIGR01720">
    <property type="entry name" value="NRPS-para261"/>
    <property type="match status" value="1"/>
</dbReference>
<dbReference type="InterPro" id="IPR023213">
    <property type="entry name" value="CAT-like_dom_sf"/>
</dbReference>
<comment type="caution">
    <text evidence="5">The sequence shown here is derived from an EMBL/GenBank/DDBJ whole genome shotgun (WGS) entry which is preliminary data.</text>
</comment>
<protein>
    <recommendedName>
        <fullName evidence="4">Carrier domain-containing protein</fullName>
    </recommendedName>
</protein>
<accession>A0A117PMC7</accession>
<reference evidence="5 6" key="1">
    <citation type="submission" date="2015-10" db="EMBL/GenBank/DDBJ databases">
        <title>Draft genome sequence of Streptomyces pseudovenezuelae DSM 40212, type strain for the species Streptomyces pseudovenezuelae.</title>
        <authorList>
            <person name="Ruckert C."/>
            <person name="Winkler A."/>
            <person name="Kalinowski J."/>
            <person name="Kampfer P."/>
            <person name="Glaeser S."/>
        </authorList>
    </citation>
    <scope>NUCLEOTIDE SEQUENCE [LARGE SCALE GENOMIC DNA]</scope>
    <source>
        <strain evidence="5 6">DSM 40212</strain>
    </source>
</reference>
<dbReference type="InterPro" id="IPR010060">
    <property type="entry name" value="NRPS_synth"/>
</dbReference>
<name>A0A117PMC7_9ACTN</name>
<dbReference type="GO" id="GO:0017000">
    <property type="term" value="P:antibiotic biosynthetic process"/>
    <property type="evidence" value="ECO:0007669"/>
    <property type="project" value="UniProtKB-ARBA"/>
</dbReference>
<evidence type="ECO:0000256" key="1">
    <source>
        <dbReference type="ARBA" id="ARBA00001957"/>
    </source>
</evidence>
<dbReference type="SMART" id="SM00823">
    <property type="entry name" value="PKS_PP"/>
    <property type="match status" value="1"/>
</dbReference>
<feature type="domain" description="Carrier" evidence="4">
    <location>
        <begin position="80"/>
        <end position="154"/>
    </location>
</feature>
<dbReference type="Pfam" id="PF00550">
    <property type="entry name" value="PP-binding"/>
    <property type="match status" value="1"/>
</dbReference>
<dbReference type="Gene3D" id="3.30.559.10">
    <property type="entry name" value="Chloramphenicol acetyltransferase-like domain"/>
    <property type="match status" value="1"/>
</dbReference>
<comment type="cofactor">
    <cofactor evidence="1">
        <name>pantetheine 4'-phosphate</name>
        <dbReference type="ChEBI" id="CHEBI:47942"/>
    </cofactor>
</comment>
<dbReference type="InterPro" id="IPR001242">
    <property type="entry name" value="Condensation_dom"/>
</dbReference>
<dbReference type="Gene3D" id="1.10.1200.10">
    <property type="entry name" value="ACP-like"/>
    <property type="match status" value="1"/>
</dbReference>
<dbReference type="InterPro" id="IPR009081">
    <property type="entry name" value="PP-bd_ACP"/>
</dbReference>
<evidence type="ECO:0000256" key="3">
    <source>
        <dbReference type="ARBA" id="ARBA00022553"/>
    </source>
</evidence>
<gene>
    <name evidence="5" type="ORF">AQI94_42230</name>
</gene>
<dbReference type="PROSITE" id="PS50075">
    <property type="entry name" value="CARRIER"/>
    <property type="match status" value="1"/>
</dbReference>
<dbReference type="Gene3D" id="3.30.559.30">
    <property type="entry name" value="Nonribosomal peptide synthetase, condensation domain"/>
    <property type="match status" value="1"/>
</dbReference>
<dbReference type="InterPro" id="IPR045851">
    <property type="entry name" value="AMP-bd_C_sf"/>
</dbReference>
<dbReference type="PANTHER" id="PTHR45398:SF1">
    <property type="entry name" value="ENZYME, PUTATIVE (JCVI)-RELATED"/>
    <property type="match status" value="1"/>
</dbReference>
<keyword evidence="3" id="KW-0597">Phosphoprotein</keyword>
<proteinExistence type="predicted"/>
<keyword evidence="2" id="KW-0596">Phosphopantetheine</keyword>
<sequence>MVGEGTDRRLAAYAVPADPADGIPTVGELRDHLRRGLPDFMIPSYFTELSALPLTPNGKVDRNALPAPDGMRPRLDGFAAPTTATEELLAGIWAQVLGLDRVGVQDNFFELGGDSIISIQVVARARKVGLHFTVAQLFDHQTVAGLATVATAEDAADAEQGPVVGAFPLTPIQRWFFEQETREPGHFNQSMLLEVAEPVETEALRVAVAALLEQHDALRSRFVREGTHWAGRVMAAEPADVVHVVETTGRDDQDEWAFLDARADEAQAGLDLADGPLVRVVLFDRGARGQLLFLVAHHLVVDGVSWPVLLEDLSVAYGQAARGLPVRLPAKTTSFMRWAQRLTELAHSPELAAEAAYWRTAEATAVPLPRDHDGPNSLASLRDLSVRLGTEQTERLLRDVPGAFHTQINDVLLSVLGTVLTEWCATPHVTVDLEGHGREDVGADIDVSRTVGWFTSVYPVVLGGTSGGDDPGAALRRTKERLREVPRKGQGYGLLRHLGDWEPGPGPEVAFNYLGQTTQAVDSAGAPAGRFRPTGRALGRPQATLGDRTHLLEINSQIAHGRLELVWMYSDQVHDESTVRRLAQRYIDALDELIAYCCRPDTGGYTPSDFPLAGLDQDVLDLIQQRFDSPAVPGEAAESGGAS</sequence>
<dbReference type="GO" id="GO:0008610">
    <property type="term" value="P:lipid biosynthetic process"/>
    <property type="evidence" value="ECO:0007669"/>
    <property type="project" value="UniProtKB-ARBA"/>
</dbReference>
<dbReference type="SUPFAM" id="SSF56801">
    <property type="entry name" value="Acetyl-CoA synthetase-like"/>
    <property type="match status" value="1"/>
</dbReference>
<dbReference type="Gene3D" id="3.30.300.30">
    <property type="match status" value="1"/>
</dbReference>
<dbReference type="InterPro" id="IPR020806">
    <property type="entry name" value="PKS_PP-bd"/>
</dbReference>
<dbReference type="Proteomes" id="UP000053039">
    <property type="component" value="Unassembled WGS sequence"/>
</dbReference>
<dbReference type="SUPFAM" id="SSF47336">
    <property type="entry name" value="ACP-like"/>
    <property type="match status" value="1"/>
</dbReference>
<dbReference type="InterPro" id="IPR036736">
    <property type="entry name" value="ACP-like_sf"/>
</dbReference>
<dbReference type="GO" id="GO:0003824">
    <property type="term" value="F:catalytic activity"/>
    <property type="evidence" value="ECO:0007669"/>
    <property type="project" value="InterPro"/>
</dbReference>
<dbReference type="EMBL" id="LMWM01000076">
    <property type="protein sequence ID" value="KUM82317.1"/>
    <property type="molecule type" value="Genomic_DNA"/>
</dbReference>
<evidence type="ECO:0000259" key="4">
    <source>
        <dbReference type="PROSITE" id="PS50075"/>
    </source>
</evidence>
<dbReference type="PROSITE" id="PS00012">
    <property type="entry name" value="PHOSPHOPANTETHEINE"/>
    <property type="match status" value="1"/>
</dbReference>
<evidence type="ECO:0000313" key="5">
    <source>
        <dbReference type="EMBL" id="KUM82317.1"/>
    </source>
</evidence>
<evidence type="ECO:0000256" key="2">
    <source>
        <dbReference type="ARBA" id="ARBA00022450"/>
    </source>
</evidence>
<dbReference type="AlphaFoldDB" id="A0A117PMC7"/>
<dbReference type="FunFam" id="1.10.1200.10:FF:000005">
    <property type="entry name" value="Nonribosomal peptide synthetase 1"/>
    <property type="match status" value="1"/>
</dbReference>
<dbReference type="CDD" id="cd19534">
    <property type="entry name" value="E_NRPS"/>
    <property type="match status" value="1"/>
</dbReference>
<dbReference type="SUPFAM" id="SSF52777">
    <property type="entry name" value="CoA-dependent acyltransferases"/>
    <property type="match status" value="2"/>
</dbReference>